<organism evidence="14 15">
    <name type="scientific">Toxocara canis</name>
    <name type="common">Canine roundworm</name>
    <dbReference type="NCBI Taxonomy" id="6265"/>
    <lineage>
        <taxon>Eukaryota</taxon>
        <taxon>Metazoa</taxon>
        <taxon>Ecdysozoa</taxon>
        <taxon>Nematoda</taxon>
        <taxon>Chromadorea</taxon>
        <taxon>Rhabditida</taxon>
        <taxon>Spirurina</taxon>
        <taxon>Ascaridomorpha</taxon>
        <taxon>Ascaridoidea</taxon>
        <taxon>Toxocaridae</taxon>
        <taxon>Toxocara</taxon>
    </lineage>
</organism>
<comment type="similarity">
    <text evidence="2 11">Belongs to the glypican family.</text>
</comment>
<keyword evidence="3" id="KW-1003">Cell membrane</keyword>
<keyword evidence="10" id="KW-0449">Lipoprotein</keyword>
<evidence type="ECO:0000256" key="6">
    <source>
        <dbReference type="ARBA" id="ARBA00022974"/>
    </source>
</evidence>
<keyword evidence="8" id="KW-0325">Glycoprotein</keyword>
<dbReference type="InterPro" id="IPR001863">
    <property type="entry name" value="Glypican"/>
</dbReference>
<dbReference type="Proteomes" id="UP000031036">
    <property type="component" value="Unassembled WGS sequence"/>
</dbReference>
<keyword evidence="9" id="KW-0357">Heparan sulfate</keyword>
<evidence type="ECO:0000256" key="8">
    <source>
        <dbReference type="ARBA" id="ARBA00023180"/>
    </source>
</evidence>
<evidence type="ECO:0000256" key="13">
    <source>
        <dbReference type="SAM" id="SignalP"/>
    </source>
</evidence>
<evidence type="ECO:0000313" key="14">
    <source>
        <dbReference type="EMBL" id="KHN74439.1"/>
    </source>
</evidence>
<dbReference type="OMA" id="CNSYCRN"/>
<dbReference type="GO" id="GO:0098552">
    <property type="term" value="C:side of membrane"/>
    <property type="evidence" value="ECO:0007669"/>
    <property type="project" value="UniProtKB-KW"/>
</dbReference>
<evidence type="ECO:0000313" key="15">
    <source>
        <dbReference type="Proteomes" id="UP000031036"/>
    </source>
</evidence>
<keyword evidence="5 13" id="KW-0732">Signal</keyword>
<keyword evidence="4" id="KW-0336">GPI-anchor</keyword>
<proteinExistence type="inferred from homology"/>
<reference evidence="14 15" key="1">
    <citation type="submission" date="2014-11" db="EMBL/GenBank/DDBJ databases">
        <title>Genetic blueprint of the zoonotic pathogen Toxocara canis.</title>
        <authorList>
            <person name="Zhu X.-Q."/>
            <person name="Korhonen P.K."/>
            <person name="Cai H."/>
            <person name="Young N.D."/>
            <person name="Nejsum P."/>
            <person name="von Samson-Himmelstjerna G."/>
            <person name="Boag P.R."/>
            <person name="Tan P."/>
            <person name="Li Q."/>
            <person name="Min J."/>
            <person name="Yang Y."/>
            <person name="Wang X."/>
            <person name="Fang X."/>
            <person name="Hall R.S."/>
            <person name="Hofmann A."/>
            <person name="Sternberg P.W."/>
            <person name="Jex A.R."/>
            <person name="Gasser R.B."/>
        </authorList>
    </citation>
    <scope>NUCLEOTIDE SEQUENCE [LARGE SCALE GENOMIC DNA]</scope>
    <source>
        <strain evidence="14">PN_DK_2014</strain>
    </source>
</reference>
<dbReference type="GO" id="GO:0005576">
    <property type="term" value="C:extracellular region"/>
    <property type="evidence" value="ECO:0007669"/>
    <property type="project" value="TreeGrafter"/>
</dbReference>
<dbReference type="GO" id="GO:0005886">
    <property type="term" value="C:plasma membrane"/>
    <property type="evidence" value="ECO:0007669"/>
    <property type="project" value="UniProtKB-SubCell"/>
</dbReference>
<keyword evidence="6" id="KW-0654">Proteoglycan</keyword>
<evidence type="ECO:0000256" key="11">
    <source>
        <dbReference type="RuleBase" id="RU003518"/>
    </source>
</evidence>
<feature type="region of interest" description="Disordered" evidence="12">
    <location>
        <begin position="411"/>
        <end position="438"/>
    </location>
</feature>
<dbReference type="GO" id="GO:0016477">
    <property type="term" value="P:cell migration"/>
    <property type="evidence" value="ECO:0007669"/>
    <property type="project" value="TreeGrafter"/>
</dbReference>
<keyword evidence="15" id="KW-1185">Reference proteome</keyword>
<dbReference type="GO" id="GO:0009986">
    <property type="term" value="C:cell surface"/>
    <property type="evidence" value="ECO:0007669"/>
    <property type="project" value="TreeGrafter"/>
</dbReference>
<evidence type="ECO:0000256" key="4">
    <source>
        <dbReference type="ARBA" id="ARBA00022622"/>
    </source>
</evidence>
<accession>A0A0B2UYZ6</accession>
<dbReference type="Pfam" id="PF01153">
    <property type="entry name" value="Glypican"/>
    <property type="match status" value="2"/>
</dbReference>
<keyword evidence="7" id="KW-0472">Membrane</keyword>
<sequence length="504" mass="57113">MIWLCGWCSAWLALGLFIRLANALCHPLRDSPFQTSNIPSAPTHNANLSICDTSVPTCCTHEVEQKMAAETRNEVWHSVQDRIIVLKHIFDQHYHSFEKHNRGAISSSREQLHAMFARTYGPFYHSHTQIFSNFFDSLQQFYANQTYASLRSILEEFFFVLFRTMFSILNPLKELPALCTEAATRMTHCALCTEQHALKPCANLCLNVFKGCLAEHAALDEPWNALVGSFSKLANRLKGPYNVISVVIPVAVQISESIMLFQEKGPIISAKIIQKCLRKEKKDVIWKRDLVRTQTTATPTPIHFSEPNASVNAQMMTAFIERLKTTKGFWRSLPSSVCIDGGWASSQQEPCWNGTHSRNYERFLVGDGVRNQAFNPEFSSSLNFTSDAFVTEVLKISMLSNQLSDVYDGRRLRNGTDEDEGSGSHISYSPIDDEDEGDSSGFDMDLPVVLDIAGSHRDVQEIIIPTMEQPKIILEELDNGCLQRFRRKNLLFKLLFVFLSLRLL</sequence>
<evidence type="ECO:0000256" key="2">
    <source>
        <dbReference type="ARBA" id="ARBA00010260"/>
    </source>
</evidence>
<dbReference type="AlphaFoldDB" id="A0A0B2UYZ6"/>
<name>A0A0B2UYZ6_TOXCA</name>
<comment type="subcellular location">
    <subcellularLocation>
        <location evidence="1">Cell membrane</location>
        <topology evidence="1">Lipid-anchor</topology>
        <topology evidence="1">GPI-anchor</topology>
    </subcellularLocation>
</comment>
<evidence type="ECO:0000256" key="12">
    <source>
        <dbReference type="SAM" id="MobiDB-lite"/>
    </source>
</evidence>
<feature type="signal peptide" evidence="13">
    <location>
        <begin position="1"/>
        <end position="23"/>
    </location>
</feature>
<dbReference type="GO" id="GO:1905475">
    <property type="term" value="P:regulation of protein localization to membrane"/>
    <property type="evidence" value="ECO:0007669"/>
    <property type="project" value="TreeGrafter"/>
</dbReference>
<gene>
    <name evidence="14" type="primary">GPC6</name>
    <name evidence="14" type="ORF">Tcan_15005</name>
</gene>
<evidence type="ECO:0000256" key="10">
    <source>
        <dbReference type="ARBA" id="ARBA00023288"/>
    </source>
</evidence>
<evidence type="ECO:0000256" key="5">
    <source>
        <dbReference type="ARBA" id="ARBA00022729"/>
    </source>
</evidence>
<evidence type="ECO:0000256" key="9">
    <source>
        <dbReference type="ARBA" id="ARBA00023207"/>
    </source>
</evidence>
<dbReference type="PANTHER" id="PTHR10822">
    <property type="entry name" value="GLYPICAN"/>
    <property type="match status" value="1"/>
</dbReference>
<protein>
    <submittedName>
        <fullName evidence="14">Glypican-6</fullName>
    </submittedName>
</protein>
<evidence type="ECO:0000256" key="1">
    <source>
        <dbReference type="ARBA" id="ARBA00004609"/>
    </source>
</evidence>
<dbReference type="PANTHER" id="PTHR10822:SF29">
    <property type="entry name" value="DIVISION ABNORMALLY DELAYED PROTEIN"/>
    <property type="match status" value="1"/>
</dbReference>
<dbReference type="OrthoDB" id="6380619at2759"/>
<evidence type="ECO:0000256" key="3">
    <source>
        <dbReference type="ARBA" id="ARBA00022475"/>
    </source>
</evidence>
<dbReference type="EMBL" id="JPKZ01002911">
    <property type="protein sequence ID" value="KHN74439.1"/>
    <property type="molecule type" value="Genomic_DNA"/>
</dbReference>
<feature type="chain" id="PRO_5002095817" evidence="13">
    <location>
        <begin position="24"/>
        <end position="504"/>
    </location>
</feature>
<dbReference type="GO" id="GO:0090263">
    <property type="term" value="P:positive regulation of canonical Wnt signaling pathway"/>
    <property type="evidence" value="ECO:0007669"/>
    <property type="project" value="TreeGrafter"/>
</dbReference>
<evidence type="ECO:0000256" key="7">
    <source>
        <dbReference type="ARBA" id="ARBA00023136"/>
    </source>
</evidence>
<dbReference type="STRING" id="6265.A0A0B2UYZ6"/>
<comment type="caution">
    <text evidence="14">The sequence shown here is derived from an EMBL/GenBank/DDBJ whole genome shotgun (WGS) entry which is preliminary data.</text>
</comment>